<dbReference type="Proteomes" id="UP000243052">
    <property type="component" value="Chromosome iii"/>
</dbReference>
<dbReference type="GO" id="GO:0005737">
    <property type="term" value="C:cytoplasm"/>
    <property type="evidence" value="ECO:0007669"/>
    <property type="project" value="TreeGrafter"/>
</dbReference>
<dbReference type="Pfam" id="PF03099">
    <property type="entry name" value="BPL_LplA_LipB"/>
    <property type="match status" value="1"/>
</dbReference>
<feature type="domain" description="BPL/LPL catalytic" evidence="1">
    <location>
        <begin position="362"/>
        <end position="599"/>
    </location>
</feature>
<dbReference type="STRING" id="45286.A0A0X8HRE8"/>
<dbReference type="InterPro" id="IPR004143">
    <property type="entry name" value="BPL_LPL_catalytic"/>
</dbReference>
<proteinExistence type="predicted"/>
<dbReference type="Pfam" id="PF09825">
    <property type="entry name" value="BPL_N"/>
    <property type="match status" value="1"/>
</dbReference>
<organism evidence="2 3">
    <name type="scientific">Eremothecium sinecaudum</name>
    <dbReference type="NCBI Taxonomy" id="45286"/>
    <lineage>
        <taxon>Eukaryota</taxon>
        <taxon>Fungi</taxon>
        <taxon>Dikarya</taxon>
        <taxon>Ascomycota</taxon>
        <taxon>Saccharomycotina</taxon>
        <taxon>Saccharomycetes</taxon>
        <taxon>Saccharomycetales</taxon>
        <taxon>Saccharomycetaceae</taxon>
        <taxon>Eremothecium</taxon>
    </lineage>
</organism>
<reference evidence="2 3" key="1">
    <citation type="submission" date="2016-01" db="EMBL/GenBank/DDBJ databases">
        <title>Genome sequence of the yeast Holleya sinecauda.</title>
        <authorList>
            <person name="Dietrich F.S."/>
        </authorList>
    </citation>
    <scope>NUCLEOTIDE SEQUENCE [LARGE SCALE GENOMIC DNA]</scope>
    <source>
        <strain evidence="2 3">ATCC 58844</strain>
    </source>
</reference>
<dbReference type="GeneID" id="28723307"/>
<dbReference type="RefSeq" id="XP_017987070.1">
    <property type="nucleotide sequence ID" value="XM_018131042.1"/>
</dbReference>
<accession>A0A0X8HRE8</accession>
<dbReference type="InterPro" id="IPR019197">
    <property type="entry name" value="Biotin-prot_ligase_N"/>
</dbReference>
<dbReference type="PROSITE" id="PS51733">
    <property type="entry name" value="BPL_LPL_CATALYTIC"/>
    <property type="match status" value="1"/>
</dbReference>
<evidence type="ECO:0000259" key="1">
    <source>
        <dbReference type="PROSITE" id="PS51733"/>
    </source>
</evidence>
<dbReference type="EMBL" id="CP014243">
    <property type="protein sequence ID" value="AMD20074.1"/>
    <property type="molecule type" value="Genomic_DNA"/>
</dbReference>
<dbReference type="SUPFAM" id="SSF52317">
    <property type="entry name" value="Class I glutamine amidotransferase-like"/>
    <property type="match status" value="1"/>
</dbReference>
<keyword evidence="3" id="KW-1185">Reference proteome</keyword>
<gene>
    <name evidence="2" type="ORF">AW171_hschr31944</name>
</gene>
<evidence type="ECO:0000313" key="2">
    <source>
        <dbReference type="EMBL" id="AMD20074.1"/>
    </source>
</evidence>
<dbReference type="CDD" id="cd03144">
    <property type="entry name" value="GATase1_ScBLP_like"/>
    <property type="match status" value="1"/>
</dbReference>
<name>A0A0X8HRE8_9SACH</name>
<dbReference type="PANTHER" id="PTHR12835">
    <property type="entry name" value="BIOTIN PROTEIN LIGASE"/>
    <property type="match status" value="1"/>
</dbReference>
<dbReference type="InterPro" id="IPR045864">
    <property type="entry name" value="aa-tRNA-synth_II/BPL/LPL"/>
</dbReference>
<evidence type="ECO:0000313" key="3">
    <source>
        <dbReference type="Proteomes" id="UP000243052"/>
    </source>
</evidence>
<dbReference type="PANTHER" id="PTHR12835:SF5">
    <property type="entry name" value="BIOTIN--PROTEIN LIGASE"/>
    <property type="match status" value="1"/>
</dbReference>
<dbReference type="GO" id="GO:0004077">
    <property type="term" value="F:biotin--[biotin carboxyl-carrier protein] ligase activity"/>
    <property type="evidence" value="ECO:0007669"/>
    <property type="project" value="TreeGrafter"/>
</dbReference>
<dbReference type="SUPFAM" id="SSF55681">
    <property type="entry name" value="Class II aaRS and biotin synthetases"/>
    <property type="match status" value="1"/>
</dbReference>
<protein>
    <submittedName>
        <fullName evidence="2">HCL077Wp</fullName>
    </submittedName>
</protein>
<dbReference type="Gene3D" id="3.30.930.10">
    <property type="entry name" value="Bira Bifunctional Protein, Domain 2"/>
    <property type="match status" value="1"/>
</dbReference>
<dbReference type="InterPro" id="IPR029062">
    <property type="entry name" value="Class_I_gatase-like"/>
</dbReference>
<sequence length="681" mass="75356">MNVLVYDGPGAAASAVQQTLLTLRLFLEPYYAVSTISPVSLASEPWISKTAAIVFPGGADLPYIQHCKRSIPLIKKFVAKGGTYIGFCAGAYFGSSRVEFEIGKPIEVQGNRDLRFFPGIARGSAFPGFRYNSDMGARTVILQSHIGRAGKILSYFNGGPVFVDAHLYDNVEILATYNQEVVVNHTDLDSPEKAPVAAVVLCDVGKGKVLLSGPHLEYESTLLKPSARNSNLKGRMATLKEYQSDRIEFTRMALIKAGLRCNGETSDLNIPALTPGFICSLYQTQLLEQLVSSLKDNETDNVIVHKGENDELRFLRGYENYDKINMLLKNEDPDSATKWFLVGDAKEKLPPAHLTPRFNISKYFANLDRNCSMGSILMYGEIVSSTSTLLDNNKTFLSKLPDNSVLYVGTTQLFGRGRGNNAWISTRGVSSSTVCVSVPSHSPFTKKPVSIVFMQYLSTLAYCEAILSYAPGYEDIPVRVKWPNDLYALTPEYYYSNGIKLVGKGMDAKPAPLSETEQAYVKISGLLVNTHFAAGKYTLLLGCGLNISNEAPTTSLKIWVEIINRERFILGLSPIPEVEEEKLLALYMKCLDKMIDSFLRLGTQFLLPRYYRLWLHTGQIVTLTDHNSTRAKITGITSDYGLLLTKELKPGSDMEYTGNTFSLQPDGNSFDIFRGLISTKN</sequence>
<dbReference type="OrthoDB" id="10250105at2759"/>
<dbReference type="AlphaFoldDB" id="A0A0X8HRE8"/>